<dbReference type="Proteomes" id="UP000299102">
    <property type="component" value="Unassembled WGS sequence"/>
</dbReference>
<keyword evidence="2" id="KW-1185">Reference proteome</keyword>
<evidence type="ECO:0000313" key="1">
    <source>
        <dbReference type="EMBL" id="GBP70457.1"/>
    </source>
</evidence>
<gene>
    <name evidence="1" type="ORF">EVAR_52798_1</name>
</gene>
<dbReference type="EMBL" id="BGZK01001075">
    <property type="protein sequence ID" value="GBP70457.1"/>
    <property type="molecule type" value="Genomic_DNA"/>
</dbReference>
<reference evidence="1 2" key="1">
    <citation type="journal article" date="2019" name="Commun. Biol.">
        <title>The bagworm genome reveals a unique fibroin gene that provides high tensile strength.</title>
        <authorList>
            <person name="Kono N."/>
            <person name="Nakamura H."/>
            <person name="Ohtoshi R."/>
            <person name="Tomita M."/>
            <person name="Numata K."/>
            <person name="Arakawa K."/>
        </authorList>
    </citation>
    <scope>NUCLEOTIDE SEQUENCE [LARGE SCALE GENOMIC DNA]</scope>
</reference>
<proteinExistence type="predicted"/>
<name>A0A4C1Y7C4_EUMVA</name>
<dbReference type="AlphaFoldDB" id="A0A4C1Y7C4"/>
<accession>A0A4C1Y7C4</accession>
<sequence length="115" mass="13408">MRFRPSSGRISCRYLLEKYNLLDLSSTRLQIDAVLYDLCHNKYDCTALIGLLCRRVPHQAQQRQARPHQLFAIDPCRTIVIKWSTMVRLVVAYNKHFNAIDVIASTIESFKKQIL</sequence>
<evidence type="ECO:0000313" key="2">
    <source>
        <dbReference type="Proteomes" id="UP000299102"/>
    </source>
</evidence>
<organism evidence="1 2">
    <name type="scientific">Eumeta variegata</name>
    <name type="common">Bagworm moth</name>
    <name type="synonym">Eumeta japonica</name>
    <dbReference type="NCBI Taxonomy" id="151549"/>
    <lineage>
        <taxon>Eukaryota</taxon>
        <taxon>Metazoa</taxon>
        <taxon>Ecdysozoa</taxon>
        <taxon>Arthropoda</taxon>
        <taxon>Hexapoda</taxon>
        <taxon>Insecta</taxon>
        <taxon>Pterygota</taxon>
        <taxon>Neoptera</taxon>
        <taxon>Endopterygota</taxon>
        <taxon>Lepidoptera</taxon>
        <taxon>Glossata</taxon>
        <taxon>Ditrysia</taxon>
        <taxon>Tineoidea</taxon>
        <taxon>Psychidae</taxon>
        <taxon>Oiketicinae</taxon>
        <taxon>Eumeta</taxon>
    </lineage>
</organism>
<protein>
    <submittedName>
        <fullName evidence="1">Uncharacterized protein</fullName>
    </submittedName>
</protein>
<comment type="caution">
    <text evidence="1">The sequence shown here is derived from an EMBL/GenBank/DDBJ whole genome shotgun (WGS) entry which is preliminary data.</text>
</comment>
<dbReference type="OrthoDB" id="426210at2759"/>